<dbReference type="EMBL" id="KN834762">
    <property type="protein sequence ID" value="KIK64244.1"/>
    <property type="molecule type" value="Genomic_DNA"/>
</dbReference>
<proteinExistence type="inferred from homology"/>
<dbReference type="HOGENOM" id="CLU_010194_44_4_1"/>
<evidence type="ECO:0000313" key="5">
    <source>
        <dbReference type="Proteomes" id="UP000053593"/>
    </source>
</evidence>
<evidence type="ECO:0008006" key="6">
    <source>
        <dbReference type="Google" id="ProtNLM"/>
    </source>
</evidence>
<dbReference type="GO" id="GO:0016491">
    <property type="term" value="F:oxidoreductase activity"/>
    <property type="evidence" value="ECO:0007669"/>
    <property type="project" value="UniProtKB-KW"/>
</dbReference>
<dbReference type="PRINTS" id="PR00081">
    <property type="entry name" value="GDHRDH"/>
</dbReference>
<dbReference type="PANTHER" id="PTHR24320">
    <property type="entry name" value="RETINOL DEHYDROGENASE"/>
    <property type="match status" value="1"/>
</dbReference>
<dbReference type="Pfam" id="PF00106">
    <property type="entry name" value="adh_short"/>
    <property type="match status" value="1"/>
</dbReference>
<name>A0A0D0CMB2_9AGAR</name>
<keyword evidence="2" id="KW-0521">NADP</keyword>
<dbReference type="InterPro" id="IPR002347">
    <property type="entry name" value="SDR_fam"/>
</dbReference>
<dbReference type="OrthoDB" id="542013at2759"/>
<dbReference type="SUPFAM" id="SSF51735">
    <property type="entry name" value="NAD(P)-binding Rossmann-fold domains"/>
    <property type="match status" value="1"/>
</dbReference>
<organism evidence="4 5">
    <name type="scientific">Collybiopsis luxurians FD-317 M1</name>
    <dbReference type="NCBI Taxonomy" id="944289"/>
    <lineage>
        <taxon>Eukaryota</taxon>
        <taxon>Fungi</taxon>
        <taxon>Dikarya</taxon>
        <taxon>Basidiomycota</taxon>
        <taxon>Agaricomycotina</taxon>
        <taxon>Agaricomycetes</taxon>
        <taxon>Agaricomycetidae</taxon>
        <taxon>Agaricales</taxon>
        <taxon>Marasmiineae</taxon>
        <taxon>Omphalotaceae</taxon>
        <taxon>Collybiopsis</taxon>
        <taxon>Collybiopsis luxurians</taxon>
    </lineage>
</organism>
<evidence type="ECO:0000256" key="3">
    <source>
        <dbReference type="ARBA" id="ARBA00023002"/>
    </source>
</evidence>
<sequence length="392" mass="42705">MARMSLIRFLQEQWTNIPKPSTPAERDGELEGHGIRKTIVVTGATSGLGLEAAKQFHQLPSSIVGKLILSNRDTRKVVEAEKFVTAGSINRSRCQWSSLDLASFRSVTAFVDNLGSVEEVNCFIANAALATHKFTQTGDGWESALQVNYLSNALLSILLLPNLIQASTTSGVPSRLVFISSDVHYSLPSRAVDAFRNAPNIIEAVSRKEYCTSSVMKQRTMLSKFFIVAFARELASRLAPSPPSSSPPIIISSLNPGFCHSNLTRETESHFPGNLWLPLLKAAVARPSEVGGSVLVRGTLMLGKDDSLYSVKRESSDGNATSWHGRYLSSCLQVLEESDLLLGEAGTELSRKIWDDTITILKRLDPRVEDILVQYTVATTKGGSPAISEPDV</sequence>
<accession>A0A0D0CMB2</accession>
<keyword evidence="5" id="KW-1185">Reference proteome</keyword>
<dbReference type="PANTHER" id="PTHR24320:SF252">
    <property type="entry name" value="DEHYDROGENASE_REDUCTASE FAMILY PROTEIN, PUTATIVE (AFU_ORTHOLOGUE AFUA_3G08550)-RELATED"/>
    <property type="match status" value="1"/>
</dbReference>
<dbReference type="AlphaFoldDB" id="A0A0D0CMB2"/>
<evidence type="ECO:0000256" key="1">
    <source>
        <dbReference type="ARBA" id="ARBA00006484"/>
    </source>
</evidence>
<reference evidence="4 5" key="1">
    <citation type="submission" date="2014-04" db="EMBL/GenBank/DDBJ databases">
        <title>Evolutionary Origins and Diversification of the Mycorrhizal Mutualists.</title>
        <authorList>
            <consortium name="DOE Joint Genome Institute"/>
            <consortium name="Mycorrhizal Genomics Consortium"/>
            <person name="Kohler A."/>
            <person name="Kuo A."/>
            <person name="Nagy L.G."/>
            <person name="Floudas D."/>
            <person name="Copeland A."/>
            <person name="Barry K.W."/>
            <person name="Cichocki N."/>
            <person name="Veneault-Fourrey C."/>
            <person name="LaButti K."/>
            <person name="Lindquist E.A."/>
            <person name="Lipzen A."/>
            <person name="Lundell T."/>
            <person name="Morin E."/>
            <person name="Murat C."/>
            <person name="Riley R."/>
            <person name="Ohm R."/>
            <person name="Sun H."/>
            <person name="Tunlid A."/>
            <person name="Henrissat B."/>
            <person name="Grigoriev I.V."/>
            <person name="Hibbett D.S."/>
            <person name="Martin F."/>
        </authorList>
    </citation>
    <scope>NUCLEOTIDE SEQUENCE [LARGE SCALE GENOMIC DNA]</scope>
    <source>
        <strain evidence="4 5">FD-317 M1</strain>
    </source>
</reference>
<comment type="similarity">
    <text evidence="1">Belongs to the short-chain dehydrogenases/reductases (SDR) family.</text>
</comment>
<dbReference type="InterPro" id="IPR036291">
    <property type="entry name" value="NAD(P)-bd_dom_sf"/>
</dbReference>
<protein>
    <recommendedName>
        <fullName evidence="6">Short-chain dehydrogenase</fullName>
    </recommendedName>
</protein>
<evidence type="ECO:0000256" key="2">
    <source>
        <dbReference type="ARBA" id="ARBA00022857"/>
    </source>
</evidence>
<evidence type="ECO:0000313" key="4">
    <source>
        <dbReference type="EMBL" id="KIK64244.1"/>
    </source>
</evidence>
<dbReference type="Proteomes" id="UP000053593">
    <property type="component" value="Unassembled WGS sequence"/>
</dbReference>
<dbReference type="Gene3D" id="3.40.50.720">
    <property type="entry name" value="NAD(P)-binding Rossmann-like Domain"/>
    <property type="match status" value="1"/>
</dbReference>
<keyword evidence="3" id="KW-0560">Oxidoreductase</keyword>
<gene>
    <name evidence="4" type="ORF">GYMLUDRAFT_71648</name>
</gene>